<dbReference type="KEGG" id="tot:TOT_030000835"/>
<dbReference type="Proteomes" id="UP000003786">
    <property type="component" value="Chromosome 3"/>
</dbReference>
<feature type="compositionally biased region" description="Basic and acidic residues" evidence="1">
    <location>
        <begin position="20"/>
        <end position="37"/>
    </location>
</feature>
<evidence type="ECO:0000313" key="2">
    <source>
        <dbReference type="EMBL" id="BAM41572.1"/>
    </source>
</evidence>
<dbReference type="GeneID" id="20715979"/>
<dbReference type="EMBL" id="AP011948">
    <property type="protein sequence ID" value="BAM41572.1"/>
    <property type="molecule type" value="Genomic_DNA"/>
</dbReference>
<organism evidence="2 3">
    <name type="scientific">Theileria orientalis strain Shintoku</name>
    <dbReference type="NCBI Taxonomy" id="869250"/>
    <lineage>
        <taxon>Eukaryota</taxon>
        <taxon>Sar</taxon>
        <taxon>Alveolata</taxon>
        <taxon>Apicomplexa</taxon>
        <taxon>Aconoidasida</taxon>
        <taxon>Piroplasmida</taxon>
        <taxon>Theileriidae</taxon>
        <taxon>Theileria</taxon>
    </lineage>
</organism>
<sequence length="101" mass="11111">MDSSNGKREPKVSFSFFKNPLDKTENGGLKNSRDHGNGNDANVNSPPSKHRKFMTKVIKPSETNFNAKDKPKDSETITGMKAIRIAALITDILHAASPRES</sequence>
<dbReference type="RefSeq" id="XP_009691873.1">
    <property type="nucleotide sequence ID" value="XM_009693578.1"/>
</dbReference>
<evidence type="ECO:0000256" key="1">
    <source>
        <dbReference type="SAM" id="MobiDB-lite"/>
    </source>
</evidence>
<dbReference type="AlphaFoldDB" id="J4CDQ9"/>
<protein>
    <submittedName>
        <fullName evidence="2">Uncharacterized protein</fullName>
    </submittedName>
</protein>
<gene>
    <name evidence="2" type="ORF">TOT_030000835</name>
</gene>
<proteinExistence type="predicted"/>
<evidence type="ECO:0000313" key="3">
    <source>
        <dbReference type="Proteomes" id="UP000003786"/>
    </source>
</evidence>
<feature type="region of interest" description="Disordered" evidence="1">
    <location>
        <begin position="1"/>
        <end position="51"/>
    </location>
</feature>
<feature type="compositionally biased region" description="Basic and acidic residues" evidence="1">
    <location>
        <begin position="1"/>
        <end position="11"/>
    </location>
</feature>
<name>J4CDQ9_THEOR</name>
<keyword evidence="3" id="KW-1185">Reference proteome</keyword>
<reference evidence="2 3" key="1">
    <citation type="journal article" date="2012" name="MBio">
        <title>Comparative genome analysis of three eukaryotic parasites with differing abilities to transform leukocytes reveals key mediators of Theileria-induced leukocyte transformation.</title>
        <authorList>
            <person name="Hayashida K."/>
            <person name="Hara Y."/>
            <person name="Abe T."/>
            <person name="Yamasaki C."/>
            <person name="Toyoda A."/>
            <person name="Kosuge T."/>
            <person name="Suzuki Y."/>
            <person name="Sato Y."/>
            <person name="Kawashima S."/>
            <person name="Katayama T."/>
            <person name="Wakaguri H."/>
            <person name="Inoue N."/>
            <person name="Homma K."/>
            <person name="Tada-Umezaki M."/>
            <person name="Yagi Y."/>
            <person name="Fujii Y."/>
            <person name="Habara T."/>
            <person name="Kanehisa M."/>
            <person name="Watanabe H."/>
            <person name="Ito K."/>
            <person name="Gojobori T."/>
            <person name="Sugawara H."/>
            <person name="Imanishi T."/>
            <person name="Weir W."/>
            <person name="Gardner M."/>
            <person name="Pain A."/>
            <person name="Shiels B."/>
            <person name="Hattori M."/>
            <person name="Nene V."/>
            <person name="Sugimoto C."/>
        </authorList>
    </citation>
    <scope>NUCLEOTIDE SEQUENCE [LARGE SCALE GENOMIC DNA]</scope>
    <source>
        <strain evidence="2 3">Shintoku</strain>
    </source>
</reference>
<accession>J4CDQ9</accession>
<dbReference type="VEuPathDB" id="PiroplasmaDB:TOT_030000835"/>